<dbReference type="Proteomes" id="UP000001400">
    <property type="component" value="Chromosome"/>
</dbReference>
<dbReference type="KEGG" id="abi:Aboo_0516"/>
<evidence type="ECO:0000256" key="7">
    <source>
        <dbReference type="SAM" id="Phobius"/>
    </source>
</evidence>
<evidence type="ECO:0000256" key="5">
    <source>
        <dbReference type="ARBA" id="ARBA00022989"/>
    </source>
</evidence>
<keyword evidence="6 7" id="KW-0472">Membrane</keyword>
<dbReference type="EMBL" id="CP001941">
    <property type="protein sequence ID" value="ADD08327.1"/>
    <property type="molecule type" value="Genomic_DNA"/>
</dbReference>
<dbReference type="InterPro" id="IPR011701">
    <property type="entry name" value="MFS"/>
</dbReference>
<dbReference type="GO" id="GO:0005886">
    <property type="term" value="C:plasma membrane"/>
    <property type="evidence" value="ECO:0007669"/>
    <property type="project" value="UniProtKB-SubCell"/>
</dbReference>
<dbReference type="SUPFAM" id="SSF103473">
    <property type="entry name" value="MFS general substrate transporter"/>
    <property type="match status" value="1"/>
</dbReference>
<feature type="transmembrane region" description="Helical" evidence="7">
    <location>
        <begin position="363"/>
        <end position="386"/>
    </location>
</feature>
<evidence type="ECO:0000313" key="10">
    <source>
        <dbReference type="Proteomes" id="UP000001400"/>
    </source>
</evidence>
<keyword evidence="4 7" id="KW-0812">Transmembrane</keyword>
<organism evidence="9 10">
    <name type="scientific">Aciduliprofundum boonei (strain DSM 19572 / T469)</name>
    <dbReference type="NCBI Taxonomy" id="439481"/>
    <lineage>
        <taxon>Archaea</taxon>
        <taxon>Methanobacteriati</taxon>
        <taxon>Thermoplasmatota</taxon>
        <taxon>DHVE2 group</taxon>
        <taxon>Candidatus Aciduliprofundum</taxon>
    </lineage>
</organism>
<feature type="transmembrane region" description="Helical" evidence="7">
    <location>
        <begin position="140"/>
        <end position="161"/>
    </location>
</feature>
<keyword evidence="10" id="KW-1185">Reference proteome</keyword>
<reference evidence="9" key="1">
    <citation type="submission" date="2010-02" db="EMBL/GenBank/DDBJ databases">
        <title>Complete sequence of Aciduliprofundum boonei T469.</title>
        <authorList>
            <consortium name="US DOE Joint Genome Institute"/>
            <person name="Lucas S."/>
            <person name="Copeland A."/>
            <person name="Lapidus A."/>
            <person name="Cheng J.-F."/>
            <person name="Bruce D."/>
            <person name="Goodwin L."/>
            <person name="Pitluck S."/>
            <person name="Saunders E."/>
            <person name="Detter J.C."/>
            <person name="Han C."/>
            <person name="Tapia R."/>
            <person name="Land M."/>
            <person name="Hauser L."/>
            <person name="Kyrpides N."/>
            <person name="Mikhailova N."/>
            <person name="Flores G."/>
            <person name="Reysenbach A.-L."/>
            <person name="Woyke T."/>
        </authorList>
    </citation>
    <scope>NUCLEOTIDE SEQUENCE</scope>
    <source>
        <strain evidence="9">T469</strain>
    </source>
</reference>
<proteinExistence type="predicted"/>
<evidence type="ECO:0000313" key="9">
    <source>
        <dbReference type="EMBL" id="ADD08327.1"/>
    </source>
</evidence>
<feature type="transmembrane region" description="Helical" evidence="7">
    <location>
        <begin position="167"/>
        <end position="187"/>
    </location>
</feature>
<feature type="transmembrane region" description="Helical" evidence="7">
    <location>
        <begin position="487"/>
        <end position="505"/>
    </location>
</feature>
<feature type="transmembrane region" description="Helical" evidence="7">
    <location>
        <begin position="48"/>
        <end position="68"/>
    </location>
</feature>
<gene>
    <name evidence="9" type="ordered locus">Aboo_0516</name>
</gene>
<dbReference type="AlphaFoldDB" id="D3TCP2"/>
<sequence length="512" mass="55924">MKSMTEKERGKWGVLYMMSFAMFIMTIDMTMMNVSISALVRDLNTTVSGIQLAIALYTLVMAAFMIVGAKMADIWGTKKVFVVGLAIYTIGTTMATFAPNLLILLMGWSIFEGIGGAMMMPVTVTYITKDYTGKDRIFAFGVWGAIAGAAAAFGPIIGGVFTTYLTWRLGFGMEAIIAIGMFAKMGILKDYQPTHKIKLDILGALLVGVGLFLITLSVLLIDPFGDAPVIGVLSLGILVIAGFVYHEKNVVRKGLDPLVNLKLFKSKTFVVGNLVSIFFQITLAGLMFTLPVFLQNVANYNAMSTGLSLVPLSIMMFIFSIYGQKLLKYMTAKRVIQLGIVFAFVGLFLLFIVFSPTTTGWDLIWGLAFYGTGLGLIFSQITNLAMAGASPEEEAEASGVFNSQKQLGMSLGTAFIGAVLVLGMINNIARGIYESNYFPGYSKEEIKQKVIDWIVHMKQGQIVIPPDYMQHVNQIVQWALGNAMRSAMIFLMISLAIGAIFSIWLPNNPEKS</sequence>
<evidence type="ECO:0000256" key="4">
    <source>
        <dbReference type="ARBA" id="ARBA00022692"/>
    </source>
</evidence>
<dbReference type="GO" id="GO:0022857">
    <property type="term" value="F:transmembrane transporter activity"/>
    <property type="evidence" value="ECO:0007669"/>
    <property type="project" value="InterPro"/>
</dbReference>
<evidence type="ECO:0000256" key="3">
    <source>
        <dbReference type="ARBA" id="ARBA00022475"/>
    </source>
</evidence>
<dbReference type="InterPro" id="IPR020846">
    <property type="entry name" value="MFS_dom"/>
</dbReference>
<feature type="transmembrane region" description="Helical" evidence="7">
    <location>
        <begin position="199"/>
        <end position="221"/>
    </location>
</feature>
<dbReference type="HOGENOM" id="CLU_000960_28_2_2"/>
<keyword evidence="5 7" id="KW-1133">Transmembrane helix</keyword>
<dbReference type="PANTHER" id="PTHR42718">
    <property type="entry name" value="MAJOR FACILITATOR SUPERFAMILY MULTIDRUG TRANSPORTER MFSC"/>
    <property type="match status" value="1"/>
</dbReference>
<feature type="transmembrane region" description="Helical" evidence="7">
    <location>
        <begin position="80"/>
        <end position="99"/>
    </location>
</feature>
<protein>
    <submittedName>
        <fullName evidence="9">Major facilitator superfamily MFS_1</fullName>
    </submittedName>
</protein>
<keyword evidence="2" id="KW-0813">Transport</keyword>
<feature type="transmembrane region" description="Helical" evidence="7">
    <location>
        <begin position="407"/>
        <end position="429"/>
    </location>
</feature>
<feature type="transmembrane region" description="Helical" evidence="7">
    <location>
        <begin position="227"/>
        <end position="245"/>
    </location>
</feature>
<dbReference type="Pfam" id="PF07690">
    <property type="entry name" value="MFS_1"/>
    <property type="match status" value="1"/>
</dbReference>
<dbReference type="PANTHER" id="PTHR42718:SF46">
    <property type="entry name" value="BLR6921 PROTEIN"/>
    <property type="match status" value="1"/>
</dbReference>
<dbReference type="PROSITE" id="PS50850">
    <property type="entry name" value="MFS"/>
    <property type="match status" value="1"/>
</dbReference>
<evidence type="ECO:0000256" key="6">
    <source>
        <dbReference type="ARBA" id="ARBA00023136"/>
    </source>
</evidence>
<feature type="transmembrane region" description="Helical" evidence="7">
    <location>
        <begin position="105"/>
        <end position="128"/>
    </location>
</feature>
<keyword evidence="3" id="KW-1003">Cell membrane</keyword>
<dbReference type="CDD" id="cd17321">
    <property type="entry name" value="MFS_MMR_MDR_like"/>
    <property type="match status" value="1"/>
</dbReference>
<feature type="transmembrane region" description="Helical" evidence="7">
    <location>
        <begin position="12"/>
        <end position="36"/>
    </location>
</feature>
<dbReference type="Gene3D" id="1.20.1720.10">
    <property type="entry name" value="Multidrug resistance protein D"/>
    <property type="match status" value="1"/>
</dbReference>
<feature type="transmembrane region" description="Helical" evidence="7">
    <location>
        <begin position="270"/>
        <end position="294"/>
    </location>
</feature>
<name>D3TCP2_ACIB4</name>
<comment type="subcellular location">
    <subcellularLocation>
        <location evidence="1">Cell membrane</location>
        <topology evidence="1">Multi-pass membrane protein</topology>
    </subcellularLocation>
</comment>
<dbReference type="PRINTS" id="PR01036">
    <property type="entry name" value="TCRTETB"/>
</dbReference>
<accession>D3TCP2</accession>
<evidence type="ECO:0000256" key="1">
    <source>
        <dbReference type="ARBA" id="ARBA00004651"/>
    </source>
</evidence>
<feature type="domain" description="Major facilitator superfamily (MFS) profile" evidence="8">
    <location>
        <begin position="14"/>
        <end position="510"/>
    </location>
</feature>
<evidence type="ECO:0000256" key="2">
    <source>
        <dbReference type="ARBA" id="ARBA00022448"/>
    </source>
</evidence>
<feature type="transmembrane region" description="Helical" evidence="7">
    <location>
        <begin position="300"/>
        <end position="323"/>
    </location>
</feature>
<feature type="transmembrane region" description="Helical" evidence="7">
    <location>
        <begin position="335"/>
        <end position="357"/>
    </location>
</feature>
<evidence type="ECO:0000259" key="8">
    <source>
        <dbReference type="PROSITE" id="PS50850"/>
    </source>
</evidence>
<dbReference type="Gene3D" id="1.20.1250.20">
    <property type="entry name" value="MFS general substrate transporter like domains"/>
    <property type="match status" value="1"/>
</dbReference>
<dbReference type="InterPro" id="IPR036259">
    <property type="entry name" value="MFS_trans_sf"/>
</dbReference>